<name>A0ABW4G9K5_9ACTN</name>
<dbReference type="RefSeq" id="WP_219531742.1">
    <property type="nucleotide sequence ID" value="NZ_JAHKRM010000012.1"/>
</dbReference>
<reference evidence="2" key="1">
    <citation type="journal article" date="2019" name="Int. J. Syst. Evol. Microbiol.">
        <title>The Global Catalogue of Microorganisms (GCM) 10K type strain sequencing project: providing services to taxonomists for standard genome sequencing and annotation.</title>
        <authorList>
            <consortium name="The Broad Institute Genomics Platform"/>
            <consortium name="The Broad Institute Genome Sequencing Center for Infectious Disease"/>
            <person name="Wu L."/>
            <person name="Ma J."/>
        </authorList>
    </citation>
    <scope>NUCLEOTIDE SEQUENCE [LARGE SCALE GENOMIC DNA]</scope>
    <source>
        <strain evidence="2">CGMCC 1.15399</strain>
    </source>
</reference>
<keyword evidence="2" id="KW-1185">Reference proteome</keyword>
<proteinExistence type="predicted"/>
<evidence type="ECO:0000313" key="1">
    <source>
        <dbReference type="EMBL" id="MFD1539435.1"/>
    </source>
</evidence>
<comment type="caution">
    <text evidence="1">The sequence shown here is derived from an EMBL/GenBank/DDBJ whole genome shotgun (WGS) entry which is preliminary data.</text>
</comment>
<gene>
    <name evidence="1" type="ORF">ACFSJ0_20435</name>
</gene>
<dbReference type="EMBL" id="JBHUCM010000017">
    <property type="protein sequence ID" value="MFD1539435.1"/>
    <property type="molecule type" value="Genomic_DNA"/>
</dbReference>
<evidence type="ECO:0000313" key="2">
    <source>
        <dbReference type="Proteomes" id="UP001597097"/>
    </source>
</evidence>
<dbReference type="Proteomes" id="UP001597097">
    <property type="component" value="Unassembled WGS sequence"/>
</dbReference>
<sequence>MLAATAVPIARVLVMLRELERFRLGLFAFVLAHAESLSSLEKNRLRDHMTTIRYRQVTNMATAASKELDLDPANYSDSVKICDPEPFCPYCIKGAGQKA</sequence>
<protein>
    <submittedName>
        <fullName evidence="1">Uncharacterized protein</fullName>
    </submittedName>
</protein>
<accession>A0ABW4G9K5</accession>
<organism evidence="1 2">
    <name type="scientific">Nonomuraea guangzhouensis</name>
    <dbReference type="NCBI Taxonomy" id="1291555"/>
    <lineage>
        <taxon>Bacteria</taxon>
        <taxon>Bacillati</taxon>
        <taxon>Actinomycetota</taxon>
        <taxon>Actinomycetes</taxon>
        <taxon>Streptosporangiales</taxon>
        <taxon>Streptosporangiaceae</taxon>
        <taxon>Nonomuraea</taxon>
    </lineage>
</organism>